<dbReference type="Pfam" id="PF00271">
    <property type="entry name" value="Helicase_C"/>
    <property type="match status" value="1"/>
</dbReference>
<dbReference type="InterPro" id="IPR050547">
    <property type="entry name" value="DEAD_box_RNA_helicases"/>
</dbReference>
<dbReference type="EC" id="3.6.4.-" evidence="7"/>
<evidence type="ECO:0000256" key="2">
    <source>
        <dbReference type="ARBA" id="ARBA00022801"/>
    </source>
</evidence>
<keyword evidence="3 7" id="KW-0347">Helicase</keyword>
<dbReference type="CDD" id="cd00268">
    <property type="entry name" value="DEADc"/>
    <property type="match status" value="1"/>
</dbReference>
<dbReference type="GO" id="GO:0016787">
    <property type="term" value="F:hydrolase activity"/>
    <property type="evidence" value="ECO:0007669"/>
    <property type="project" value="UniProtKB-KW"/>
</dbReference>
<feature type="domain" description="Helicase C-terminal" evidence="6">
    <location>
        <begin position="232"/>
        <end position="380"/>
    </location>
</feature>
<dbReference type="EMBL" id="JASTZU010000058">
    <property type="protein sequence ID" value="MDL4842211.1"/>
    <property type="molecule type" value="Genomic_DNA"/>
</dbReference>
<feature type="domain" description="Helicase ATP-binding" evidence="5">
    <location>
        <begin position="36"/>
        <end position="206"/>
    </location>
</feature>
<keyword evidence="1" id="KW-0547">Nucleotide-binding</keyword>
<dbReference type="InterPro" id="IPR001650">
    <property type="entry name" value="Helicase_C-like"/>
</dbReference>
<evidence type="ECO:0000256" key="4">
    <source>
        <dbReference type="ARBA" id="ARBA00022840"/>
    </source>
</evidence>
<keyword evidence="2 7" id="KW-0378">Hydrolase</keyword>
<evidence type="ECO:0000313" key="8">
    <source>
        <dbReference type="Proteomes" id="UP001235343"/>
    </source>
</evidence>
<evidence type="ECO:0000256" key="1">
    <source>
        <dbReference type="ARBA" id="ARBA00022741"/>
    </source>
</evidence>
<evidence type="ECO:0000259" key="5">
    <source>
        <dbReference type="PROSITE" id="PS51192"/>
    </source>
</evidence>
<dbReference type="GO" id="GO:0004386">
    <property type="term" value="F:helicase activity"/>
    <property type="evidence" value="ECO:0007669"/>
    <property type="project" value="UniProtKB-KW"/>
</dbReference>
<evidence type="ECO:0000256" key="3">
    <source>
        <dbReference type="ARBA" id="ARBA00022806"/>
    </source>
</evidence>
<proteinExistence type="predicted"/>
<dbReference type="InterPro" id="IPR011545">
    <property type="entry name" value="DEAD/DEAH_box_helicase_dom"/>
</dbReference>
<keyword evidence="4" id="KW-0067">ATP-binding</keyword>
<dbReference type="InterPro" id="IPR027417">
    <property type="entry name" value="P-loop_NTPase"/>
</dbReference>
<evidence type="ECO:0000313" key="7">
    <source>
        <dbReference type="EMBL" id="MDL4842211.1"/>
    </source>
</evidence>
<dbReference type="PANTHER" id="PTHR47963:SF7">
    <property type="entry name" value="ATP-DEPENDENT RNA HELICASE YFML-RELATED"/>
    <property type="match status" value="1"/>
</dbReference>
<dbReference type="Proteomes" id="UP001235343">
    <property type="component" value="Unassembled WGS sequence"/>
</dbReference>
<organism evidence="7 8">
    <name type="scientific">Aquibacillus rhizosphaerae</name>
    <dbReference type="NCBI Taxonomy" id="3051431"/>
    <lineage>
        <taxon>Bacteria</taxon>
        <taxon>Bacillati</taxon>
        <taxon>Bacillota</taxon>
        <taxon>Bacilli</taxon>
        <taxon>Bacillales</taxon>
        <taxon>Bacillaceae</taxon>
        <taxon>Aquibacillus</taxon>
    </lineage>
</organism>
<dbReference type="InterPro" id="IPR014001">
    <property type="entry name" value="Helicase_ATP-bd"/>
</dbReference>
<gene>
    <name evidence="7" type="ORF">QQS35_17370</name>
</gene>
<sequence length="380" mass="42469">MALRTLLSTDQIKPFLQKAWEVSGFTELTPIQEKAGPVIMGGEDVIAESPTGSGKTLAYLLPLLQEIDSNQKNIQVMILASSHELVMQIHQELQKWTIDSGIGSATLIGGANVKRQLEKLKKRPQIILGTPGRIQELLKSKKLKVHEVKKIVLDEADQLLVPEHINEVENIIKSTLRERQVLLFSATLSNSIEQKAATFMKEPQVIRINEQELDRPNVEHMYFVCDARDKIELLRKVLKADEKKALVFVRDIGNLSVMAEKLEYMGVSVGQLHGNTKKQEREKAIRDFKSGKSQLLLGTDVAARGLDIPDLTHVVHMDISSDATQYQHRSGRTGRLGSVGGTVISIITVAEERNLQKISRVLGLEIAKKKIYKGNIVDER</sequence>
<dbReference type="InterPro" id="IPR044742">
    <property type="entry name" value="DEAD/DEAH_RhlB"/>
</dbReference>
<dbReference type="RefSeq" id="WP_285933497.1">
    <property type="nucleotide sequence ID" value="NZ_JASTZU010000058.1"/>
</dbReference>
<evidence type="ECO:0000259" key="6">
    <source>
        <dbReference type="PROSITE" id="PS51194"/>
    </source>
</evidence>
<dbReference type="SMART" id="SM00490">
    <property type="entry name" value="HELICc"/>
    <property type="match status" value="1"/>
</dbReference>
<name>A0ABT7LCC5_9BACI</name>
<dbReference type="SMART" id="SM00487">
    <property type="entry name" value="DEXDc"/>
    <property type="match status" value="1"/>
</dbReference>
<dbReference type="PROSITE" id="PS51194">
    <property type="entry name" value="HELICASE_CTER"/>
    <property type="match status" value="1"/>
</dbReference>
<dbReference type="Pfam" id="PF00270">
    <property type="entry name" value="DEAD"/>
    <property type="match status" value="1"/>
</dbReference>
<dbReference type="CDD" id="cd18787">
    <property type="entry name" value="SF2_C_DEAD"/>
    <property type="match status" value="1"/>
</dbReference>
<protein>
    <submittedName>
        <fullName evidence="7">DEAD/DEAH box helicase</fullName>
        <ecNumber evidence="7">3.6.4.-</ecNumber>
    </submittedName>
</protein>
<comment type="caution">
    <text evidence="7">The sequence shown here is derived from an EMBL/GenBank/DDBJ whole genome shotgun (WGS) entry which is preliminary data.</text>
</comment>
<dbReference type="Gene3D" id="3.40.50.300">
    <property type="entry name" value="P-loop containing nucleotide triphosphate hydrolases"/>
    <property type="match status" value="2"/>
</dbReference>
<keyword evidence="8" id="KW-1185">Reference proteome</keyword>
<dbReference type="PROSITE" id="PS51192">
    <property type="entry name" value="HELICASE_ATP_BIND_1"/>
    <property type="match status" value="1"/>
</dbReference>
<dbReference type="SUPFAM" id="SSF52540">
    <property type="entry name" value="P-loop containing nucleoside triphosphate hydrolases"/>
    <property type="match status" value="1"/>
</dbReference>
<accession>A0ABT7LCC5</accession>
<dbReference type="PANTHER" id="PTHR47963">
    <property type="entry name" value="DEAD-BOX ATP-DEPENDENT RNA HELICASE 47, MITOCHONDRIAL"/>
    <property type="match status" value="1"/>
</dbReference>
<reference evidence="7 8" key="1">
    <citation type="submission" date="2023-06" db="EMBL/GenBank/DDBJ databases">
        <title>Aquibacillus rhizosphaerae LR5S19.</title>
        <authorList>
            <person name="Sun J.-Q."/>
        </authorList>
    </citation>
    <scope>NUCLEOTIDE SEQUENCE [LARGE SCALE GENOMIC DNA]</scope>
    <source>
        <strain evidence="7 8">LR5S19</strain>
    </source>
</reference>